<dbReference type="Gene3D" id="2.60.120.10">
    <property type="entry name" value="Jelly Rolls"/>
    <property type="match status" value="1"/>
</dbReference>
<organism evidence="1 2">
    <name type="scientific">Pseudocalidococcus azoricus BACA0444</name>
    <dbReference type="NCBI Taxonomy" id="2918990"/>
    <lineage>
        <taxon>Bacteria</taxon>
        <taxon>Bacillati</taxon>
        <taxon>Cyanobacteriota</taxon>
        <taxon>Cyanophyceae</taxon>
        <taxon>Acaryochloridales</taxon>
        <taxon>Thermosynechococcaceae</taxon>
        <taxon>Pseudocalidococcus</taxon>
        <taxon>Pseudocalidococcus azoricus</taxon>
    </lineage>
</organism>
<dbReference type="AlphaFoldDB" id="A0AAE4JX84"/>
<dbReference type="EMBL" id="JAVMIP010000018">
    <property type="protein sequence ID" value="MDS3861926.1"/>
    <property type="molecule type" value="Genomic_DNA"/>
</dbReference>
<protein>
    <submittedName>
        <fullName evidence="1">Cupin</fullName>
    </submittedName>
</protein>
<proteinExistence type="predicted"/>
<sequence>MMIQDSPAFGGQAYWANAAGICQPLVGQLTPLANSPLRLYRFLTHVEDILLTVQEDEQRLQLLCPLVQRLLADSPWLAWPDLVPDPVLGWGVQTLYDEPFYPLTVQRVAWSPGAKSPIHNHGAWGIVAMLDGQEQNTFWQDSPAAAIPPQLEPGVTLTLSPGDILGLMPETIHHVEALSPHPTLSFNIYGETNYDQRWEFDPLNGTASLF</sequence>
<dbReference type="Proteomes" id="UP001268256">
    <property type="component" value="Unassembled WGS sequence"/>
</dbReference>
<gene>
    <name evidence="1" type="ORF">RIF25_14060</name>
</gene>
<dbReference type="CDD" id="cd10548">
    <property type="entry name" value="cupin_CDO"/>
    <property type="match status" value="1"/>
</dbReference>
<dbReference type="InterPro" id="IPR011051">
    <property type="entry name" value="RmlC_Cupin_sf"/>
</dbReference>
<evidence type="ECO:0000313" key="2">
    <source>
        <dbReference type="Proteomes" id="UP001268256"/>
    </source>
</evidence>
<dbReference type="SUPFAM" id="SSF51182">
    <property type="entry name" value="RmlC-like cupins"/>
    <property type="match status" value="1"/>
</dbReference>
<dbReference type="InterPro" id="IPR014710">
    <property type="entry name" value="RmlC-like_jellyroll"/>
</dbReference>
<reference evidence="2" key="1">
    <citation type="submission" date="2023-07" db="EMBL/GenBank/DDBJ databases">
        <authorList>
            <person name="Luz R."/>
            <person name="Cordeiro R."/>
            <person name="Fonseca A."/>
            <person name="Goncalves V."/>
        </authorList>
    </citation>
    <scope>NUCLEOTIDE SEQUENCE [LARGE SCALE GENOMIC DNA]</scope>
    <source>
        <strain evidence="2">BACA0444</strain>
    </source>
</reference>
<keyword evidence="2" id="KW-1185">Reference proteome</keyword>
<comment type="caution">
    <text evidence="1">The sequence shown here is derived from an EMBL/GenBank/DDBJ whole genome shotgun (WGS) entry which is preliminary data.</text>
</comment>
<accession>A0AAE4JX84</accession>
<evidence type="ECO:0000313" key="1">
    <source>
        <dbReference type="EMBL" id="MDS3861926.1"/>
    </source>
</evidence>
<name>A0AAE4JX84_9CYAN</name>